<keyword evidence="1" id="KW-1133">Transmembrane helix</keyword>
<keyword evidence="1" id="KW-0472">Membrane</keyword>
<accession>A0AB39M0W4</accession>
<sequence>MVTYLKVSLSLGNASIITGFALMIHFMGADSDPAIIVLLYMLLGGLTSVRASAALFSKYAILDAPVPFRSWFFSDLSRSEKIKERWDLLVAVLFAIWVLRDYEQPLIWSAVIVGCGSLGRLWSLRAHVTAVSEKLAGDDELKAHRSIRARARREANLFLSQGLTTASNILGIATSIMAILALIPPTSHLWRWALLLAFLYIILGSSLRAAAEIPHPMWISIDVIRLWKVSKKTMLLSAAAAGIGAATGALIGCAVWLATSQHSLDGEVFDMIGRWVTAGTALGAVLGVLALPKFAFVRHRELHRLAQDQQTPLDQ</sequence>
<dbReference type="AlphaFoldDB" id="A0AB39M0W4"/>
<name>A0AB39M0W4_9ACTN</name>
<feature type="transmembrane region" description="Helical" evidence="1">
    <location>
        <begin position="271"/>
        <end position="291"/>
    </location>
</feature>
<gene>
    <name evidence="2" type="ORF">AB5J58_04305</name>
</gene>
<feature type="transmembrane region" description="Helical" evidence="1">
    <location>
        <begin position="7"/>
        <end position="28"/>
    </location>
</feature>
<dbReference type="EMBL" id="CP163431">
    <property type="protein sequence ID" value="XDP99453.1"/>
    <property type="molecule type" value="Genomic_DNA"/>
</dbReference>
<evidence type="ECO:0000313" key="2">
    <source>
        <dbReference type="EMBL" id="XDP99453.1"/>
    </source>
</evidence>
<reference evidence="2" key="1">
    <citation type="submission" date="2024-07" db="EMBL/GenBank/DDBJ databases">
        <authorList>
            <person name="Yu S.T."/>
        </authorList>
    </citation>
    <scope>NUCLEOTIDE SEQUENCE</scope>
    <source>
        <strain evidence="2">R08</strain>
    </source>
</reference>
<dbReference type="RefSeq" id="WP_369186561.1">
    <property type="nucleotide sequence ID" value="NZ_CP163431.1"/>
</dbReference>
<feature type="transmembrane region" description="Helical" evidence="1">
    <location>
        <begin position="157"/>
        <end position="183"/>
    </location>
</feature>
<evidence type="ECO:0008006" key="3">
    <source>
        <dbReference type="Google" id="ProtNLM"/>
    </source>
</evidence>
<feature type="transmembrane region" description="Helical" evidence="1">
    <location>
        <begin position="189"/>
        <end position="211"/>
    </location>
</feature>
<proteinExistence type="predicted"/>
<evidence type="ECO:0000256" key="1">
    <source>
        <dbReference type="SAM" id="Phobius"/>
    </source>
</evidence>
<feature type="transmembrane region" description="Helical" evidence="1">
    <location>
        <begin position="34"/>
        <end position="61"/>
    </location>
</feature>
<feature type="transmembrane region" description="Helical" evidence="1">
    <location>
        <begin position="235"/>
        <end position="259"/>
    </location>
</feature>
<organism evidence="2">
    <name type="scientific">Streptomyces sp. R08</name>
    <dbReference type="NCBI Taxonomy" id="3238624"/>
    <lineage>
        <taxon>Bacteria</taxon>
        <taxon>Bacillati</taxon>
        <taxon>Actinomycetota</taxon>
        <taxon>Actinomycetes</taxon>
        <taxon>Kitasatosporales</taxon>
        <taxon>Streptomycetaceae</taxon>
        <taxon>Streptomyces</taxon>
    </lineage>
</organism>
<keyword evidence="1" id="KW-0812">Transmembrane</keyword>
<protein>
    <recommendedName>
        <fullName evidence="3">Integral membrane protein</fullName>
    </recommendedName>
</protein>